<dbReference type="InterPro" id="IPR012902">
    <property type="entry name" value="N_methyl_site"/>
</dbReference>
<keyword evidence="2" id="KW-1185">Reference proteome</keyword>
<proteinExistence type="predicted"/>
<comment type="caution">
    <text evidence="1">The sequence shown here is derived from an EMBL/GenBank/DDBJ whole genome shotgun (WGS) entry which is preliminary data.</text>
</comment>
<dbReference type="InterPro" id="IPR045584">
    <property type="entry name" value="Pilin-like"/>
</dbReference>
<organism evidence="1 2">
    <name type="scientific">Pseudomonas zhanjiangensis</name>
    <dbReference type="NCBI Taxonomy" id="3239015"/>
    <lineage>
        <taxon>Bacteria</taxon>
        <taxon>Pseudomonadati</taxon>
        <taxon>Pseudomonadota</taxon>
        <taxon>Gammaproteobacteria</taxon>
        <taxon>Pseudomonadales</taxon>
        <taxon>Pseudomonadaceae</taxon>
        <taxon>Pseudomonas</taxon>
    </lineage>
</organism>
<dbReference type="SUPFAM" id="SSF54523">
    <property type="entry name" value="Pili subunits"/>
    <property type="match status" value="1"/>
</dbReference>
<dbReference type="EMBL" id="JBFTEG010000001">
    <property type="protein sequence ID" value="MEX6500760.1"/>
    <property type="molecule type" value="Genomic_DNA"/>
</dbReference>
<dbReference type="NCBIfam" id="TIGR02532">
    <property type="entry name" value="IV_pilin_GFxxxE"/>
    <property type="match status" value="1"/>
</dbReference>
<dbReference type="Proteomes" id="UP001560296">
    <property type="component" value="Unassembled WGS sequence"/>
</dbReference>
<name>A0ABV3YN74_9PSED</name>
<evidence type="ECO:0000313" key="2">
    <source>
        <dbReference type="Proteomes" id="UP001560296"/>
    </source>
</evidence>
<reference evidence="1 2" key="1">
    <citation type="submission" date="2024-07" db="EMBL/GenBank/DDBJ databases">
        <authorList>
            <person name="Li M."/>
        </authorList>
    </citation>
    <scope>NUCLEOTIDE SEQUENCE [LARGE SCALE GENOMIC DNA]</scope>
    <source>
        <strain evidence="1 2">25A3E</strain>
    </source>
</reference>
<dbReference type="RefSeq" id="WP_369285678.1">
    <property type="nucleotide sequence ID" value="NZ_JBFTEG010000001.1"/>
</dbReference>
<protein>
    <submittedName>
        <fullName evidence="1">Prepilin-type N-terminal cleavage/methylation domain-containing protein</fullName>
    </submittedName>
</protein>
<gene>
    <name evidence="1" type="ORF">AB5S05_01690</name>
</gene>
<evidence type="ECO:0000313" key="1">
    <source>
        <dbReference type="EMBL" id="MEX6500760.1"/>
    </source>
</evidence>
<accession>A0ABV3YN74</accession>
<dbReference type="PROSITE" id="PS00409">
    <property type="entry name" value="PROKAR_NTER_METHYL"/>
    <property type="match status" value="1"/>
</dbReference>
<dbReference type="Pfam" id="PF07963">
    <property type="entry name" value="N_methyl"/>
    <property type="match status" value="1"/>
</dbReference>
<sequence length="219" mass="24987">MRRAQGGFTLVELLVALTLASLVAMLAYGGLHVALRSWQAAELRQQQMELSTLTQALLRRLLESPQAVSLRDDEGIQQMAFFGESQQLIFVANLPALDDSEQLYWVQLLQEKQLGEEGLSWQLELRYLPFIQPEELNWALLAESLASDGEREVLIEGLSKPWEFGYLERRGDVEDDWQRQWRQRAALPVLLRLSPPRRAAAAELLVAPRDVAYAIFQSR</sequence>